<reference evidence="1 2" key="1">
    <citation type="submission" date="2020-08" db="EMBL/GenBank/DDBJ databases">
        <title>Sequencing the genomes of 1000 actinobacteria strains.</title>
        <authorList>
            <person name="Klenk H.-P."/>
        </authorList>
    </citation>
    <scope>NUCLEOTIDE SEQUENCE [LARGE SCALE GENOMIC DNA]</scope>
    <source>
        <strain evidence="1 2">DSM 28238</strain>
    </source>
</reference>
<dbReference type="EMBL" id="JACIBT010000001">
    <property type="protein sequence ID" value="MBB3666621.1"/>
    <property type="molecule type" value="Genomic_DNA"/>
</dbReference>
<sequence length="36" mass="3854">MNHDDVVQYTLEDIRREFGPCEVGPCVTCGASALAG</sequence>
<evidence type="ECO:0000313" key="2">
    <source>
        <dbReference type="Proteomes" id="UP000547528"/>
    </source>
</evidence>
<dbReference type="Proteomes" id="UP000547528">
    <property type="component" value="Unassembled WGS sequence"/>
</dbReference>
<organism evidence="1 2">
    <name type="scientific">Garicola koreensis</name>
    <dbReference type="NCBI Taxonomy" id="1262554"/>
    <lineage>
        <taxon>Bacteria</taxon>
        <taxon>Bacillati</taxon>
        <taxon>Actinomycetota</taxon>
        <taxon>Actinomycetes</taxon>
        <taxon>Micrococcales</taxon>
        <taxon>Micrococcaceae</taxon>
        <taxon>Garicola</taxon>
    </lineage>
</organism>
<proteinExistence type="predicted"/>
<protein>
    <submittedName>
        <fullName evidence="1">Uncharacterized protein</fullName>
    </submittedName>
</protein>
<comment type="caution">
    <text evidence="1">The sequence shown here is derived from an EMBL/GenBank/DDBJ whole genome shotgun (WGS) entry which is preliminary data.</text>
</comment>
<dbReference type="AlphaFoldDB" id="A0A7W5XYL4"/>
<keyword evidence="2" id="KW-1185">Reference proteome</keyword>
<gene>
    <name evidence="1" type="ORF">FHX47_000214</name>
</gene>
<evidence type="ECO:0000313" key="1">
    <source>
        <dbReference type="EMBL" id="MBB3666621.1"/>
    </source>
</evidence>
<accession>A0A7W5XYL4</accession>
<name>A0A7W5XYL4_9MICC</name>